<proteinExistence type="predicted"/>
<accession>A0A7K6YX19</accession>
<gene>
    <name evidence="1" type="primary">Plcd4</name>
    <name evidence="1" type="ORF">ALCTOR_R15096</name>
</gene>
<dbReference type="Proteomes" id="UP000536033">
    <property type="component" value="Unassembled WGS sequence"/>
</dbReference>
<feature type="non-terminal residue" evidence="1">
    <location>
        <position position="1"/>
    </location>
</feature>
<evidence type="ECO:0000313" key="2">
    <source>
        <dbReference type="Proteomes" id="UP000536033"/>
    </source>
</evidence>
<reference evidence="1 2" key="1">
    <citation type="submission" date="2019-09" db="EMBL/GenBank/DDBJ databases">
        <title>Bird 10,000 Genomes (B10K) Project - Family phase.</title>
        <authorList>
            <person name="Zhang G."/>
        </authorList>
    </citation>
    <scope>NUCLEOTIDE SEQUENCE [LARGE SCALE GENOMIC DNA]</scope>
    <source>
        <strain evidence="1">OUT-0003</strain>
        <tissue evidence="1">Muscle</tissue>
    </source>
</reference>
<comment type="caution">
    <text evidence="1">The sequence shown here is derived from an EMBL/GenBank/DDBJ whole genome shotgun (WGS) entry which is preliminary data.</text>
</comment>
<feature type="non-terminal residue" evidence="1">
    <location>
        <position position="74"/>
    </location>
</feature>
<evidence type="ECO:0000313" key="1">
    <source>
        <dbReference type="EMBL" id="NWX76143.1"/>
    </source>
</evidence>
<keyword evidence="2" id="KW-1185">Reference proteome</keyword>
<dbReference type="InterPro" id="IPR011993">
    <property type="entry name" value="PH-like_dom_sf"/>
</dbReference>
<dbReference type="SUPFAM" id="SSF50729">
    <property type="entry name" value="PH domain-like"/>
    <property type="match status" value="1"/>
</dbReference>
<dbReference type="EMBL" id="VZSD01011758">
    <property type="protein sequence ID" value="NWX76143.1"/>
    <property type="molecule type" value="Genomic_DNA"/>
</dbReference>
<organism evidence="1 2">
    <name type="scientific">Alca torda</name>
    <name type="common">Razorbill</name>
    <dbReference type="NCBI Taxonomy" id="28689"/>
    <lineage>
        <taxon>Eukaryota</taxon>
        <taxon>Metazoa</taxon>
        <taxon>Chordata</taxon>
        <taxon>Craniata</taxon>
        <taxon>Vertebrata</taxon>
        <taxon>Euteleostomi</taxon>
        <taxon>Archelosauria</taxon>
        <taxon>Archosauria</taxon>
        <taxon>Dinosauria</taxon>
        <taxon>Saurischia</taxon>
        <taxon>Theropoda</taxon>
        <taxon>Coelurosauria</taxon>
        <taxon>Aves</taxon>
        <taxon>Neognathae</taxon>
        <taxon>Neoaves</taxon>
        <taxon>Charadriiformes</taxon>
        <taxon>Alcidae</taxon>
        <taxon>Alca</taxon>
    </lineage>
</organism>
<dbReference type="AlphaFoldDB" id="A0A7K6YX19"/>
<dbReference type="Gene3D" id="2.30.29.30">
    <property type="entry name" value="Pleckstrin-homology domain (PH domain)/Phosphotyrosine-binding domain (PTB)"/>
    <property type="match status" value="1"/>
</dbReference>
<sequence>VMQPTPPPGIQLTDTLEQMQQGTLMRKVKSKSWKKQRFFKLQDDCMTIWYQSKRTGKIESACEYRRLCVVHGAI</sequence>
<protein>
    <submittedName>
        <fullName evidence="1">PLCD4 phosphodiesterase</fullName>
    </submittedName>
</protein>
<name>A0A7K6YX19_ALCTO</name>